<name>A0A0M2USB6_9BACT</name>
<sequence length="100" mass="10953">MSNISATQLLATRPYCKELGCRNFLYFNQRISSAGDLKKAIVAMESASGSRKSPPSRGRTMPPIIMHPLKSSSQWEVAAELIMTANNLSIANQTKTHATQ</sequence>
<evidence type="ECO:0000313" key="1">
    <source>
        <dbReference type="EMBL" id="KKO18958.1"/>
    </source>
</evidence>
<dbReference type="AlphaFoldDB" id="A0A0M2USB6"/>
<reference evidence="1 2" key="1">
    <citation type="journal article" date="2013" name="BMC Microbiol.">
        <title>Identification of the type II cytochrome c maturation pathway in anammox bacteria by comparative genomics.</title>
        <authorList>
            <person name="Ferousi C."/>
            <person name="Speth D.R."/>
            <person name="Reimann J."/>
            <person name="Op den Camp H.J."/>
            <person name="Allen J.W."/>
            <person name="Keltjens J.T."/>
            <person name="Jetten M.S."/>
        </authorList>
    </citation>
    <scope>NUCLEOTIDE SEQUENCE [LARGE SCALE GENOMIC DNA]</scope>
    <source>
        <strain evidence="1">RU1</strain>
    </source>
</reference>
<keyword evidence="2" id="KW-1185">Reference proteome</keyword>
<evidence type="ECO:0000313" key="2">
    <source>
        <dbReference type="Proteomes" id="UP000034954"/>
    </source>
</evidence>
<protein>
    <submittedName>
        <fullName evidence="1">Uncharacterized protein</fullName>
    </submittedName>
</protein>
<organism evidence="1 2">
    <name type="scientific">Candidatus Brocadia fulgida</name>
    <dbReference type="NCBI Taxonomy" id="380242"/>
    <lineage>
        <taxon>Bacteria</taxon>
        <taxon>Pseudomonadati</taxon>
        <taxon>Planctomycetota</taxon>
        <taxon>Candidatus Brocadiia</taxon>
        <taxon>Candidatus Brocadiales</taxon>
        <taxon>Candidatus Brocadiaceae</taxon>
        <taxon>Candidatus Brocadia</taxon>
    </lineage>
</organism>
<proteinExistence type="predicted"/>
<dbReference type="EMBL" id="LAQJ01000226">
    <property type="protein sequence ID" value="KKO18958.1"/>
    <property type="molecule type" value="Genomic_DNA"/>
</dbReference>
<gene>
    <name evidence="1" type="ORF">BROFUL_02351</name>
</gene>
<comment type="caution">
    <text evidence="1">The sequence shown here is derived from an EMBL/GenBank/DDBJ whole genome shotgun (WGS) entry which is preliminary data.</text>
</comment>
<accession>A0A0M2USB6</accession>
<dbReference type="Proteomes" id="UP000034954">
    <property type="component" value="Unassembled WGS sequence"/>
</dbReference>